<feature type="transmembrane region" description="Helical" evidence="5">
    <location>
        <begin position="141"/>
        <end position="162"/>
    </location>
</feature>
<comment type="caution">
    <text evidence="7">The sequence shown here is derived from an EMBL/GenBank/DDBJ whole genome shotgun (WGS) entry which is preliminary data.</text>
</comment>
<protein>
    <recommendedName>
        <fullName evidence="6">Major facilitator superfamily (MFS) profile domain-containing protein</fullName>
    </recommendedName>
</protein>
<sequence length="234" mass="26816">MEKRSHIDEIWIKLGKYGNKDYTSHLRSVWDLVCDKDALGKMSQTLVSGGMFLGAFASPLADKFGRRPVHCAFNLGYFIVTILIAFVTNFKAFMVLRFLTGVCQQNQQLLTCGSLNFKGMLLTVFTLWIEMFPTENRTMIGILNGFMWNSSFFLVLPFAYLLKDFGWRIIQLGLSLLSAIAVIEYWYVLKYLPFVMFCYRKIDTSLIPCDPKMSHILQSPITLPLGVVIYRKGI</sequence>
<feature type="transmembrane region" description="Helical" evidence="5">
    <location>
        <begin position="108"/>
        <end position="129"/>
    </location>
</feature>
<dbReference type="Gene3D" id="1.20.1250.20">
    <property type="entry name" value="MFS general substrate transporter like domains"/>
    <property type="match status" value="1"/>
</dbReference>
<evidence type="ECO:0000256" key="4">
    <source>
        <dbReference type="ARBA" id="ARBA00023136"/>
    </source>
</evidence>
<dbReference type="InterPro" id="IPR036259">
    <property type="entry name" value="MFS_trans_sf"/>
</dbReference>
<reference evidence="7 8" key="1">
    <citation type="submission" date="2022-12" db="EMBL/GenBank/DDBJ databases">
        <title>Chromosome-level genome of Tegillarca granosa.</title>
        <authorList>
            <person name="Kim J."/>
        </authorList>
    </citation>
    <scope>NUCLEOTIDE SEQUENCE [LARGE SCALE GENOMIC DNA]</scope>
    <source>
        <strain evidence="7">Teg-2019</strain>
        <tissue evidence="7">Adductor muscle</tissue>
    </source>
</reference>
<dbReference type="InterPro" id="IPR020846">
    <property type="entry name" value="MFS_dom"/>
</dbReference>
<evidence type="ECO:0000313" key="7">
    <source>
        <dbReference type="EMBL" id="KAJ8304901.1"/>
    </source>
</evidence>
<dbReference type="InterPro" id="IPR005829">
    <property type="entry name" value="Sugar_transporter_CS"/>
</dbReference>
<evidence type="ECO:0000259" key="6">
    <source>
        <dbReference type="PROSITE" id="PS50850"/>
    </source>
</evidence>
<feature type="transmembrane region" description="Helical" evidence="5">
    <location>
        <begin position="75"/>
        <end position="96"/>
    </location>
</feature>
<feature type="domain" description="Major facilitator superfamily (MFS) profile" evidence="6">
    <location>
        <begin position="1"/>
        <end position="234"/>
    </location>
</feature>
<evidence type="ECO:0000256" key="5">
    <source>
        <dbReference type="SAM" id="Phobius"/>
    </source>
</evidence>
<comment type="subcellular location">
    <subcellularLocation>
        <location evidence="1">Membrane</location>
        <topology evidence="1">Multi-pass membrane protein</topology>
    </subcellularLocation>
</comment>
<keyword evidence="3 5" id="KW-1133">Transmembrane helix</keyword>
<dbReference type="PROSITE" id="PS50850">
    <property type="entry name" value="MFS"/>
    <property type="match status" value="1"/>
</dbReference>
<accession>A0ABQ9ELZ1</accession>
<evidence type="ECO:0000256" key="3">
    <source>
        <dbReference type="ARBA" id="ARBA00022989"/>
    </source>
</evidence>
<evidence type="ECO:0000256" key="2">
    <source>
        <dbReference type="ARBA" id="ARBA00022692"/>
    </source>
</evidence>
<evidence type="ECO:0000256" key="1">
    <source>
        <dbReference type="ARBA" id="ARBA00004141"/>
    </source>
</evidence>
<dbReference type="InterPro" id="IPR005828">
    <property type="entry name" value="MFS_sugar_transport-like"/>
</dbReference>
<dbReference type="Proteomes" id="UP001217089">
    <property type="component" value="Unassembled WGS sequence"/>
</dbReference>
<feature type="transmembrane region" description="Helical" evidence="5">
    <location>
        <begin position="168"/>
        <end position="187"/>
    </location>
</feature>
<keyword evidence="4 5" id="KW-0472">Membrane</keyword>
<organism evidence="7 8">
    <name type="scientific">Tegillarca granosa</name>
    <name type="common">Malaysian cockle</name>
    <name type="synonym">Anadara granosa</name>
    <dbReference type="NCBI Taxonomy" id="220873"/>
    <lineage>
        <taxon>Eukaryota</taxon>
        <taxon>Metazoa</taxon>
        <taxon>Spiralia</taxon>
        <taxon>Lophotrochozoa</taxon>
        <taxon>Mollusca</taxon>
        <taxon>Bivalvia</taxon>
        <taxon>Autobranchia</taxon>
        <taxon>Pteriomorphia</taxon>
        <taxon>Arcoida</taxon>
        <taxon>Arcoidea</taxon>
        <taxon>Arcidae</taxon>
        <taxon>Tegillarca</taxon>
    </lineage>
</organism>
<dbReference type="PANTHER" id="PTHR24064">
    <property type="entry name" value="SOLUTE CARRIER FAMILY 22 MEMBER"/>
    <property type="match status" value="1"/>
</dbReference>
<dbReference type="Pfam" id="PF00083">
    <property type="entry name" value="Sugar_tr"/>
    <property type="match status" value="1"/>
</dbReference>
<proteinExistence type="predicted"/>
<keyword evidence="2 5" id="KW-0812">Transmembrane</keyword>
<gene>
    <name evidence="7" type="ORF">KUTeg_018484</name>
</gene>
<dbReference type="SUPFAM" id="SSF103473">
    <property type="entry name" value="MFS general substrate transporter"/>
    <property type="match status" value="1"/>
</dbReference>
<keyword evidence="8" id="KW-1185">Reference proteome</keyword>
<dbReference type="PROSITE" id="PS00216">
    <property type="entry name" value="SUGAR_TRANSPORT_1"/>
    <property type="match status" value="1"/>
</dbReference>
<evidence type="ECO:0000313" key="8">
    <source>
        <dbReference type="Proteomes" id="UP001217089"/>
    </source>
</evidence>
<dbReference type="EMBL" id="JARBDR010000903">
    <property type="protein sequence ID" value="KAJ8304901.1"/>
    <property type="molecule type" value="Genomic_DNA"/>
</dbReference>
<name>A0ABQ9ELZ1_TEGGR</name>